<evidence type="ECO:0000256" key="2">
    <source>
        <dbReference type="ARBA" id="ARBA00023125"/>
    </source>
</evidence>
<dbReference type="PANTHER" id="PTHR10015">
    <property type="entry name" value="HEAT SHOCK TRANSCRIPTION FACTOR"/>
    <property type="match status" value="1"/>
</dbReference>
<accession>A0AAD2JI60</accession>
<dbReference type="Proteomes" id="UP001295423">
    <property type="component" value="Unassembled WGS sequence"/>
</dbReference>
<dbReference type="FunFam" id="1.10.10.10:FF:000479">
    <property type="entry name" value="Predicted protein"/>
    <property type="match status" value="1"/>
</dbReference>
<evidence type="ECO:0000256" key="5">
    <source>
        <dbReference type="SAM" id="MobiDB-lite"/>
    </source>
</evidence>
<dbReference type="InterPro" id="IPR036390">
    <property type="entry name" value="WH_DNA-bd_sf"/>
</dbReference>
<dbReference type="GO" id="GO:0003700">
    <property type="term" value="F:DNA-binding transcription factor activity"/>
    <property type="evidence" value="ECO:0007669"/>
    <property type="project" value="InterPro"/>
</dbReference>
<evidence type="ECO:0000256" key="3">
    <source>
        <dbReference type="ARBA" id="ARBA00023242"/>
    </source>
</evidence>
<evidence type="ECO:0000313" key="8">
    <source>
        <dbReference type="Proteomes" id="UP001295423"/>
    </source>
</evidence>
<dbReference type="InterPro" id="IPR036388">
    <property type="entry name" value="WH-like_DNA-bd_sf"/>
</dbReference>
<evidence type="ECO:0000259" key="6">
    <source>
        <dbReference type="SMART" id="SM00415"/>
    </source>
</evidence>
<feature type="region of interest" description="Disordered" evidence="5">
    <location>
        <begin position="36"/>
        <end position="72"/>
    </location>
</feature>
<comment type="caution">
    <text evidence="7">The sequence shown here is derived from an EMBL/GenBank/DDBJ whole genome shotgun (WGS) entry which is preliminary data.</text>
</comment>
<comment type="subcellular location">
    <subcellularLocation>
        <location evidence="1">Nucleus</location>
    </subcellularLocation>
</comment>
<feature type="compositionally biased region" description="Low complexity" evidence="5">
    <location>
        <begin position="36"/>
        <end position="49"/>
    </location>
</feature>
<reference evidence="7" key="1">
    <citation type="submission" date="2023-08" db="EMBL/GenBank/DDBJ databases">
        <authorList>
            <person name="Audoor S."/>
            <person name="Bilcke G."/>
        </authorList>
    </citation>
    <scope>NUCLEOTIDE SEQUENCE</scope>
</reference>
<dbReference type="Pfam" id="PF00447">
    <property type="entry name" value="HSF_DNA-bind"/>
    <property type="match status" value="1"/>
</dbReference>
<dbReference type="PANTHER" id="PTHR10015:SF206">
    <property type="entry name" value="HSF-TYPE DNA-BINDING DOMAIN-CONTAINING PROTEIN"/>
    <property type="match status" value="1"/>
</dbReference>
<dbReference type="AlphaFoldDB" id="A0AAD2JI60"/>
<dbReference type="Gene3D" id="1.10.10.10">
    <property type="entry name" value="Winged helix-like DNA-binding domain superfamily/Winged helix DNA-binding domain"/>
    <property type="match status" value="1"/>
</dbReference>
<evidence type="ECO:0000256" key="4">
    <source>
        <dbReference type="RuleBase" id="RU004020"/>
    </source>
</evidence>
<evidence type="ECO:0000313" key="7">
    <source>
        <dbReference type="EMBL" id="CAJ1952404.1"/>
    </source>
</evidence>
<dbReference type="EMBL" id="CAKOGP040001803">
    <property type="protein sequence ID" value="CAJ1952404.1"/>
    <property type="molecule type" value="Genomic_DNA"/>
</dbReference>
<name>A0AAD2JI60_9STRA</name>
<dbReference type="SMART" id="SM00415">
    <property type="entry name" value="HSF"/>
    <property type="match status" value="1"/>
</dbReference>
<dbReference type="InterPro" id="IPR000232">
    <property type="entry name" value="HSF_DNA-bd"/>
</dbReference>
<feature type="region of interest" description="Disordered" evidence="5">
    <location>
        <begin position="190"/>
        <end position="210"/>
    </location>
</feature>
<dbReference type="SUPFAM" id="SSF46785">
    <property type="entry name" value="Winged helix' DNA-binding domain"/>
    <property type="match status" value="1"/>
</dbReference>
<protein>
    <recommendedName>
        <fullName evidence="6">HSF-type DNA-binding domain-containing protein</fullName>
    </recommendedName>
</protein>
<dbReference type="GO" id="GO:0005634">
    <property type="term" value="C:nucleus"/>
    <property type="evidence" value="ECO:0007669"/>
    <property type="project" value="UniProtKB-SubCell"/>
</dbReference>
<evidence type="ECO:0000256" key="1">
    <source>
        <dbReference type="ARBA" id="ARBA00004123"/>
    </source>
</evidence>
<comment type="similarity">
    <text evidence="4">Belongs to the HSF family.</text>
</comment>
<proteinExistence type="inferred from homology"/>
<sequence>METTNVDLNNGLSHLVEAATALTALIETPKVTTTTTATSSSSKSAVESPDTVVSDDDEYRQPAEASMKSSPKREIFPQKLMEILSDETLSDVVSWLPHGRSFVVVRPDIFTAKVLPKYLPPIDSRSSTKYPSFTRKLNRWGFRQATKGPDSGAFHHPLFRRDNPELCLQMECKKTKERQMVRKRSLPPKKRGIIERPTSGHPDQNETSIDHVVPSSPLVTADDRSVVSFGGSTTTCSSISNRERTGVPPSSILSSATETKRVTPSISNDAAFVAKVLLQRDQNEILLASRMMLMNAYIQALHGVQGKTPKAC</sequence>
<dbReference type="GO" id="GO:0043565">
    <property type="term" value="F:sequence-specific DNA binding"/>
    <property type="evidence" value="ECO:0007669"/>
    <property type="project" value="InterPro"/>
</dbReference>
<organism evidence="7 8">
    <name type="scientific">Cylindrotheca closterium</name>
    <dbReference type="NCBI Taxonomy" id="2856"/>
    <lineage>
        <taxon>Eukaryota</taxon>
        <taxon>Sar</taxon>
        <taxon>Stramenopiles</taxon>
        <taxon>Ochrophyta</taxon>
        <taxon>Bacillariophyta</taxon>
        <taxon>Bacillariophyceae</taxon>
        <taxon>Bacillariophycidae</taxon>
        <taxon>Bacillariales</taxon>
        <taxon>Bacillariaceae</taxon>
        <taxon>Cylindrotheca</taxon>
    </lineage>
</organism>
<keyword evidence="2" id="KW-0238">DNA-binding</keyword>
<gene>
    <name evidence="7" type="ORF">CYCCA115_LOCUS13536</name>
</gene>
<keyword evidence="3" id="KW-0539">Nucleus</keyword>
<feature type="domain" description="HSF-type DNA-binding" evidence="6">
    <location>
        <begin position="72"/>
        <end position="173"/>
    </location>
</feature>
<keyword evidence="8" id="KW-1185">Reference proteome</keyword>